<dbReference type="EMBL" id="CP111013">
    <property type="protein sequence ID" value="WAQ95918.1"/>
    <property type="molecule type" value="Genomic_DNA"/>
</dbReference>
<proteinExistence type="predicted"/>
<evidence type="ECO:0000313" key="1">
    <source>
        <dbReference type="EMBL" id="WAQ95918.1"/>
    </source>
</evidence>
<reference evidence="1" key="1">
    <citation type="submission" date="2022-11" db="EMBL/GenBank/DDBJ databases">
        <title>Centuries of genome instability and evolution in soft-shell clam transmissible cancer (bioRxiv).</title>
        <authorList>
            <person name="Hart S.F.M."/>
            <person name="Yonemitsu M.A."/>
            <person name="Giersch R.M."/>
            <person name="Beal B.F."/>
            <person name="Arriagada G."/>
            <person name="Davis B.W."/>
            <person name="Ostrander E.A."/>
            <person name="Goff S.P."/>
            <person name="Metzger M.J."/>
        </authorList>
    </citation>
    <scope>NUCLEOTIDE SEQUENCE</scope>
    <source>
        <strain evidence="1">MELC-2E11</strain>
        <tissue evidence="1">Siphon/mantle</tissue>
    </source>
</reference>
<keyword evidence="2" id="KW-1185">Reference proteome</keyword>
<organism evidence="1 2">
    <name type="scientific">Mya arenaria</name>
    <name type="common">Soft-shell clam</name>
    <dbReference type="NCBI Taxonomy" id="6604"/>
    <lineage>
        <taxon>Eukaryota</taxon>
        <taxon>Metazoa</taxon>
        <taxon>Spiralia</taxon>
        <taxon>Lophotrochozoa</taxon>
        <taxon>Mollusca</taxon>
        <taxon>Bivalvia</taxon>
        <taxon>Autobranchia</taxon>
        <taxon>Heteroconchia</taxon>
        <taxon>Euheterodonta</taxon>
        <taxon>Imparidentia</taxon>
        <taxon>Neoheterodontei</taxon>
        <taxon>Myida</taxon>
        <taxon>Myoidea</taxon>
        <taxon>Myidae</taxon>
        <taxon>Mya</taxon>
    </lineage>
</organism>
<name>A0ABY7DG67_MYAAR</name>
<protein>
    <submittedName>
        <fullName evidence="1">Uncharacterized protein</fullName>
    </submittedName>
</protein>
<evidence type="ECO:0000313" key="2">
    <source>
        <dbReference type="Proteomes" id="UP001164746"/>
    </source>
</evidence>
<accession>A0ABY7DG67</accession>
<gene>
    <name evidence="1" type="ORF">MAR_028608</name>
</gene>
<sequence length="40" mass="4191">MLRKLRRLVKLTVLLAGLILTMTLVAGPGFLAGKGTLASP</sequence>
<dbReference type="Proteomes" id="UP001164746">
    <property type="component" value="Chromosome 2"/>
</dbReference>